<dbReference type="Proteomes" id="UP000193411">
    <property type="component" value="Unassembled WGS sequence"/>
</dbReference>
<sequence length="141" mass="15654">MPTLTARSTSRFLALISTSALLRPAFSCQVWRTLAAKVRRIRRQELPDRRRRVPLPSAGRAEPINVHFLAAPTFSPLNAVGEHAQAALSATIQEPNVTHGHIEVFFGPYFNVTHSQPTQNKDQFFKFKLAGSLAAARPQPN</sequence>
<proteinExistence type="predicted"/>
<evidence type="ECO:0000256" key="1">
    <source>
        <dbReference type="SAM" id="SignalP"/>
    </source>
</evidence>
<dbReference type="EMBL" id="MCFL01000055">
    <property type="protein sequence ID" value="ORZ31788.1"/>
    <property type="molecule type" value="Genomic_DNA"/>
</dbReference>
<protein>
    <submittedName>
        <fullName evidence="2">Uncharacterized protein</fullName>
    </submittedName>
</protein>
<organism evidence="2 3">
    <name type="scientific">Catenaria anguillulae PL171</name>
    <dbReference type="NCBI Taxonomy" id="765915"/>
    <lineage>
        <taxon>Eukaryota</taxon>
        <taxon>Fungi</taxon>
        <taxon>Fungi incertae sedis</taxon>
        <taxon>Blastocladiomycota</taxon>
        <taxon>Blastocladiomycetes</taxon>
        <taxon>Blastocladiales</taxon>
        <taxon>Catenariaceae</taxon>
        <taxon>Catenaria</taxon>
    </lineage>
</organism>
<dbReference type="AlphaFoldDB" id="A0A1Y2HB27"/>
<evidence type="ECO:0000313" key="3">
    <source>
        <dbReference type="Proteomes" id="UP000193411"/>
    </source>
</evidence>
<feature type="chain" id="PRO_5012463444" evidence="1">
    <location>
        <begin position="28"/>
        <end position="141"/>
    </location>
</feature>
<keyword evidence="1" id="KW-0732">Signal</keyword>
<accession>A0A1Y2HB27</accession>
<reference evidence="2 3" key="1">
    <citation type="submission" date="2016-07" db="EMBL/GenBank/DDBJ databases">
        <title>Pervasive Adenine N6-methylation of Active Genes in Fungi.</title>
        <authorList>
            <consortium name="DOE Joint Genome Institute"/>
            <person name="Mondo S.J."/>
            <person name="Dannebaum R.O."/>
            <person name="Kuo R.C."/>
            <person name="Labutti K."/>
            <person name="Haridas S."/>
            <person name="Kuo A."/>
            <person name="Salamov A."/>
            <person name="Ahrendt S.R."/>
            <person name="Lipzen A."/>
            <person name="Sullivan W."/>
            <person name="Andreopoulos W.B."/>
            <person name="Clum A."/>
            <person name="Lindquist E."/>
            <person name="Daum C."/>
            <person name="Ramamoorthy G.K."/>
            <person name="Gryganskyi A."/>
            <person name="Culley D."/>
            <person name="Magnuson J.K."/>
            <person name="James T.Y."/>
            <person name="O'Malley M.A."/>
            <person name="Stajich J.E."/>
            <person name="Spatafora J.W."/>
            <person name="Visel A."/>
            <person name="Grigoriev I.V."/>
        </authorList>
    </citation>
    <scope>NUCLEOTIDE SEQUENCE [LARGE SCALE GENOMIC DNA]</scope>
    <source>
        <strain evidence="2 3">PL171</strain>
    </source>
</reference>
<evidence type="ECO:0000313" key="2">
    <source>
        <dbReference type="EMBL" id="ORZ31788.1"/>
    </source>
</evidence>
<feature type="signal peptide" evidence="1">
    <location>
        <begin position="1"/>
        <end position="27"/>
    </location>
</feature>
<keyword evidence="3" id="KW-1185">Reference proteome</keyword>
<gene>
    <name evidence="2" type="ORF">BCR44DRAFT_1260804</name>
</gene>
<name>A0A1Y2HB27_9FUNG</name>
<comment type="caution">
    <text evidence="2">The sequence shown here is derived from an EMBL/GenBank/DDBJ whole genome shotgun (WGS) entry which is preliminary data.</text>
</comment>